<keyword evidence="2" id="KW-1185">Reference proteome</keyword>
<dbReference type="AlphaFoldDB" id="A0A8K0KTD2"/>
<dbReference type="OrthoDB" id="8195225at2759"/>
<sequence length="104" mass="12111">MCGVTFWLLERVLRMNGANESSDNRNSGDTSQEELDNIYLMLDPQLHPIAPDTSCEESVKVFEQHKQEALEQLHKNMKRQLEIIKKQQQKQRLGGQYGWMPEGH</sequence>
<gene>
    <name evidence="1" type="ORF">J437_LFUL018880</name>
</gene>
<organism evidence="1 2">
    <name type="scientific">Ladona fulva</name>
    <name type="common">Scarce chaser dragonfly</name>
    <name type="synonym">Libellula fulva</name>
    <dbReference type="NCBI Taxonomy" id="123851"/>
    <lineage>
        <taxon>Eukaryota</taxon>
        <taxon>Metazoa</taxon>
        <taxon>Ecdysozoa</taxon>
        <taxon>Arthropoda</taxon>
        <taxon>Hexapoda</taxon>
        <taxon>Insecta</taxon>
        <taxon>Pterygota</taxon>
        <taxon>Palaeoptera</taxon>
        <taxon>Odonata</taxon>
        <taxon>Epiprocta</taxon>
        <taxon>Anisoptera</taxon>
        <taxon>Libelluloidea</taxon>
        <taxon>Libellulidae</taxon>
        <taxon>Ladona</taxon>
    </lineage>
</organism>
<comment type="caution">
    <text evidence="1">The sequence shown here is derived from an EMBL/GenBank/DDBJ whole genome shotgun (WGS) entry which is preliminary data.</text>
</comment>
<evidence type="ECO:0000313" key="2">
    <source>
        <dbReference type="Proteomes" id="UP000792457"/>
    </source>
</evidence>
<reference evidence="1" key="1">
    <citation type="submission" date="2013-04" db="EMBL/GenBank/DDBJ databases">
        <authorList>
            <person name="Qu J."/>
            <person name="Murali S.C."/>
            <person name="Bandaranaike D."/>
            <person name="Bellair M."/>
            <person name="Blankenburg K."/>
            <person name="Chao H."/>
            <person name="Dinh H."/>
            <person name="Doddapaneni H."/>
            <person name="Downs B."/>
            <person name="Dugan-Rocha S."/>
            <person name="Elkadiri S."/>
            <person name="Gnanaolivu R.D."/>
            <person name="Hernandez B."/>
            <person name="Javaid M."/>
            <person name="Jayaseelan J.C."/>
            <person name="Lee S."/>
            <person name="Li M."/>
            <person name="Ming W."/>
            <person name="Munidasa M."/>
            <person name="Muniz J."/>
            <person name="Nguyen L."/>
            <person name="Ongeri F."/>
            <person name="Osuji N."/>
            <person name="Pu L.-L."/>
            <person name="Puazo M."/>
            <person name="Qu C."/>
            <person name="Quiroz J."/>
            <person name="Raj R."/>
            <person name="Weissenberger G."/>
            <person name="Xin Y."/>
            <person name="Zou X."/>
            <person name="Han Y."/>
            <person name="Richards S."/>
            <person name="Worley K."/>
            <person name="Muzny D."/>
            <person name="Gibbs R."/>
        </authorList>
    </citation>
    <scope>NUCLEOTIDE SEQUENCE</scope>
    <source>
        <strain evidence="1">Sampled in the wild</strain>
    </source>
</reference>
<reference evidence="1" key="2">
    <citation type="submission" date="2017-10" db="EMBL/GenBank/DDBJ databases">
        <title>Ladona fulva Genome sequencing and assembly.</title>
        <authorList>
            <person name="Murali S."/>
            <person name="Richards S."/>
            <person name="Bandaranaike D."/>
            <person name="Bellair M."/>
            <person name="Blankenburg K."/>
            <person name="Chao H."/>
            <person name="Dinh H."/>
            <person name="Doddapaneni H."/>
            <person name="Dugan-Rocha S."/>
            <person name="Elkadiri S."/>
            <person name="Gnanaolivu R."/>
            <person name="Hernandez B."/>
            <person name="Skinner E."/>
            <person name="Javaid M."/>
            <person name="Lee S."/>
            <person name="Li M."/>
            <person name="Ming W."/>
            <person name="Munidasa M."/>
            <person name="Muniz J."/>
            <person name="Nguyen L."/>
            <person name="Hughes D."/>
            <person name="Osuji N."/>
            <person name="Pu L.-L."/>
            <person name="Puazo M."/>
            <person name="Qu C."/>
            <person name="Quiroz J."/>
            <person name="Raj R."/>
            <person name="Weissenberger G."/>
            <person name="Xin Y."/>
            <person name="Zou X."/>
            <person name="Han Y."/>
            <person name="Worley K."/>
            <person name="Muzny D."/>
            <person name="Gibbs R."/>
        </authorList>
    </citation>
    <scope>NUCLEOTIDE SEQUENCE</scope>
    <source>
        <strain evidence="1">Sampled in the wild</strain>
    </source>
</reference>
<accession>A0A8K0KTD2</accession>
<proteinExistence type="predicted"/>
<dbReference type="Proteomes" id="UP000792457">
    <property type="component" value="Unassembled WGS sequence"/>
</dbReference>
<dbReference type="EMBL" id="KZ309642">
    <property type="protein sequence ID" value="KAG8239430.1"/>
    <property type="molecule type" value="Genomic_DNA"/>
</dbReference>
<name>A0A8K0KTD2_LADFU</name>
<evidence type="ECO:0000313" key="1">
    <source>
        <dbReference type="EMBL" id="KAG8239430.1"/>
    </source>
</evidence>
<protein>
    <submittedName>
        <fullName evidence="1">Uncharacterized protein</fullName>
    </submittedName>
</protein>